<gene>
    <name evidence="1" type="ORF">FB459_3283</name>
</gene>
<protein>
    <submittedName>
        <fullName evidence="1">Uncharacterized protein</fullName>
    </submittedName>
</protein>
<dbReference type="EMBL" id="VFMO01000001">
    <property type="protein sequence ID" value="TQJ15721.1"/>
    <property type="molecule type" value="Genomic_DNA"/>
</dbReference>
<comment type="caution">
    <text evidence="1">The sequence shown here is derived from an EMBL/GenBank/DDBJ whole genome shotgun (WGS) entry which is preliminary data.</text>
</comment>
<reference evidence="1 2" key="1">
    <citation type="submission" date="2019-06" db="EMBL/GenBank/DDBJ databases">
        <title>Sequencing the genomes of 1000 actinobacteria strains.</title>
        <authorList>
            <person name="Klenk H.-P."/>
        </authorList>
    </citation>
    <scope>NUCLEOTIDE SEQUENCE [LARGE SCALE GENOMIC DNA]</scope>
    <source>
        <strain evidence="1 2">DSM 19828</strain>
    </source>
</reference>
<organism evidence="1 2">
    <name type="scientific">Yimella lutea</name>
    <dbReference type="NCBI Taxonomy" id="587872"/>
    <lineage>
        <taxon>Bacteria</taxon>
        <taxon>Bacillati</taxon>
        <taxon>Actinomycetota</taxon>
        <taxon>Actinomycetes</taxon>
        <taxon>Micrococcales</taxon>
        <taxon>Dermacoccaceae</taxon>
        <taxon>Yimella</taxon>
    </lineage>
</organism>
<dbReference type="OrthoDB" id="4870634at2"/>
<proteinExistence type="predicted"/>
<dbReference type="RefSeq" id="WP_141929193.1">
    <property type="nucleotide sequence ID" value="NZ_BAABCI010000023.1"/>
</dbReference>
<evidence type="ECO:0000313" key="2">
    <source>
        <dbReference type="Proteomes" id="UP000320806"/>
    </source>
</evidence>
<sequence>MVRRWQQLPLDRASALCPRVRASARALFDLSGPTDDFAELGPVATMDQLKVAAYDASASGHGDAAAQELLRLRHVIG</sequence>
<keyword evidence="2" id="KW-1185">Reference proteome</keyword>
<dbReference type="AlphaFoldDB" id="A0A542EK49"/>
<evidence type="ECO:0000313" key="1">
    <source>
        <dbReference type="EMBL" id="TQJ15721.1"/>
    </source>
</evidence>
<name>A0A542EK49_9MICO</name>
<dbReference type="Proteomes" id="UP000320806">
    <property type="component" value="Unassembled WGS sequence"/>
</dbReference>
<accession>A0A542EK49</accession>